<keyword evidence="2" id="KW-1185">Reference proteome</keyword>
<proteinExistence type="predicted"/>
<sequence length="170" mass="19456">MADMTAKTVNSEIQKYVRYESDYSWFLDNDCETHGTSCPPPNTNSHIETVYCYLEKNMNMVDGFINNYFSSFDEDLKNKLRSLVYTLFVEGGKKDISISYEHGGSIVGTLIQVIGCSINENTFHAALGIVRYTKTASSDHCFSPGYWKANESRIENALQYMFYKDVIKRI</sequence>
<name>A0A9W4SBH4_9GLOM</name>
<gene>
    <name evidence="1" type="ORF">FWILDA_LOCUS841</name>
</gene>
<dbReference type="AlphaFoldDB" id="A0A9W4SBH4"/>
<reference evidence="1" key="1">
    <citation type="submission" date="2022-08" db="EMBL/GenBank/DDBJ databases">
        <authorList>
            <person name="Kallberg Y."/>
            <person name="Tangrot J."/>
            <person name="Rosling A."/>
        </authorList>
    </citation>
    <scope>NUCLEOTIDE SEQUENCE</scope>
    <source>
        <strain evidence="1">Wild A</strain>
    </source>
</reference>
<protein>
    <submittedName>
        <fullName evidence="1">16415_t:CDS:1</fullName>
    </submittedName>
</protein>
<accession>A0A9W4SBH4</accession>
<dbReference type="Proteomes" id="UP001153678">
    <property type="component" value="Unassembled WGS sequence"/>
</dbReference>
<organism evidence="1 2">
    <name type="scientific">Funneliformis geosporum</name>
    <dbReference type="NCBI Taxonomy" id="1117311"/>
    <lineage>
        <taxon>Eukaryota</taxon>
        <taxon>Fungi</taxon>
        <taxon>Fungi incertae sedis</taxon>
        <taxon>Mucoromycota</taxon>
        <taxon>Glomeromycotina</taxon>
        <taxon>Glomeromycetes</taxon>
        <taxon>Glomerales</taxon>
        <taxon>Glomeraceae</taxon>
        <taxon>Funneliformis</taxon>
    </lineage>
</organism>
<comment type="caution">
    <text evidence="1">The sequence shown here is derived from an EMBL/GenBank/DDBJ whole genome shotgun (WGS) entry which is preliminary data.</text>
</comment>
<evidence type="ECO:0000313" key="1">
    <source>
        <dbReference type="EMBL" id="CAI2162988.1"/>
    </source>
</evidence>
<evidence type="ECO:0000313" key="2">
    <source>
        <dbReference type="Proteomes" id="UP001153678"/>
    </source>
</evidence>
<dbReference type="EMBL" id="CAMKVN010000063">
    <property type="protein sequence ID" value="CAI2162988.1"/>
    <property type="molecule type" value="Genomic_DNA"/>
</dbReference>